<dbReference type="Gene3D" id="1.10.238.270">
    <property type="match status" value="2"/>
</dbReference>
<dbReference type="Proteomes" id="UP000053240">
    <property type="component" value="Unassembled WGS sequence"/>
</dbReference>
<dbReference type="PANTHER" id="PTHR21066">
    <property type="entry name" value="ODORANT-BINDING PROTEIN 59A-RELATED"/>
    <property type="match status" value="1"/>
</dbReference>
<dbReference type="EMBL" id="KQ460205">
    <property type="protein sequence ID" value="KPJ17152.1"/>
    <property type="molecule type" value="Genomic_DNA"/>
</dbReference>
<evidence type="ECO:0000256" key="3">
    <source>
        <dbReference type="ARBA" id="ARBA00022525"/>
    </source>
</evidence>
<feature type="signal peptide" evidence="4">
    <location>
        <begin position="1"/>
        <end position="17"/>
    </location>
</feature>
<name>A0A194RHW3_PAPMA</name>
<proteinExistence type="inferred from homology"/>
<evidence type="ECO:0000313" key="6">
    <source>
        <dbReference type="Proteomes" id="UP000053240"/>
    </source>
</evidence>
<dbReference type="GO" id="GO:0005549">
    <property type="term" value="F:odorant binding"/>
    <property type="evidence" value="ECO:0007669"/>
    <property type="project" value="InterPro"/>
</dbReference>
<reference evidence="5 6" key="1">
    <citation type="journal article" date="2015" name="Nat. Commun.">
        <title>Outbred genome sequencing and CRISPR/Cas9 gene editing in butterflies.</title>
        <authorList>
            <person name="Li X."/>
            <person name="Fan D."/>
            <person name="Zhang W."/>
            <person name="Liu G."/>
            <person name="Zhang L."/>
            <person name="Zhao L."/>
            <person name="Fang X."/>
            <person name="Chen L."/>
            <person name="Dong Y."/>
            <person name="Chen Y."/>
            <person name="Ding Y."/>
            <person name="Zhao R."/>
            <person name="Feng M."/>
            <person name="Zhu Y."/>
            <person name="Feng Y."/>
            <person name="Jiang X."/>
            <person name="Zhu D."/>
            <person name="Xiang H."/>
            <person name="Feng X."/>
            <person name="Li S."/>
            <person name="Wang J."/>
            <person name="Zhang G."/>
            <person name="Kronforst M.R."/>
            <person name="Wang W."/>
        </authorList>
    </citation>
    <scope>NUCLEOTIDE SEQUENCE [LARGE SCALE GENOMIC DNA]</scope>
    <source>
        <strain evidence="5">Ya'a_city_454_Pm</strain>
        <tissue evidence="5">Whole body</tissue>
    </source>
</reference>
<evidence type="ECO:0008006" key="7">
    <source>
        <dbReference type="Google" id="ProtNLM"/>
    </source>
</evidence>
<comment type="similarity">
    <text evidence="2">Belongs to the PBP/GOBP family.</text>
</comment>
<gene>
    <name evidence="5" type="ORF">RR48_14008</name>
</gene>
<dbReference type="InterPro" id="IPR036728">
    <property type="entry name" value="PBP_GOBP_sf"/>
</dbReference>
<sequence>MIRLFSFVTLFILVTKADVFVQAPNRGATLKPISVCCDIPEIGDPKHLAECSNPRPIGPCNDVQCVFEKSGFLVDENTLNKESYKKHLLKWLEDNKGWTGAIEKVINECVEKDIRQYLDYPCKAYDVFACTGIAMLKISTSQGPPPLPPNLPPECLNPPHIENPRKCCQIPPIFTKDEFESCGFKEENVDKPRHGPPDCSKQLCLLKSRNLVKDGDKVDHEAMISFMDKWVEANQDFKPTVESAKTKCLAQEIPGPMEICEANKIVFCISSVLFTECPKWVTGDDDCKKLRDHIDTCSKYFS</sequence>
<dbReference type="InterPro" id="IPR052295">
    <property type="entry name" value="Odorant-binding_protein"/>
</dbReference>
<dbReference type="PANTHER" id="PTHR21066:SF3">
    <property type="entry name" value="IP02236P"/>
    <property type="match status" value="1"/>
</dbReference>
<dbReference type="GO" id="GO:0005576">
    <property type="term" value="C:extracellular region"/>
    <property type="evidence" value="ECO:0007669"/>
    <property type="project" value="UniProtKB-SubCell"/>
</dbReference>
<dbReference type="SUPFAM" id="SSF47565">
    <property type="entry name" value="Insect pheromone/odorant-binding proteins"/>
    <property type="match status" value="1"/>
</dbReference>
<protein>
    <recommendedName>
        <fullName evidence="7">Odorant-binding protein</fullName>
    </recommendedName>
</protein>
<keyword evidence="3" id="KW-0964">Secreted</keyword>
<evidence type="ECO:0000313" key="5">
    <source>
        <dbReference type="EMBL" id="KPJ17152.1"/>
    </source>
</evidence>
<comment type="subcellular location">
    <subcellularLocation>
        <location evidence="1">Secreted</location>
    </subcellularLocation>
</comment>
<evidence type="ECO:0000256" key="2">
    <source>
        <dbReference type="ARBA" id="ARBA00008098"/>
    </source>
</evidence>
<accession>A0A194RHW3</accession>
<keyword evidence="6" id="KW-1185">Reference proteome</keyword>
<feature type="chain" id="PRO_5008265210" description="Odorant-binding protein" evidence="4">
    <location>
        <begin position="18"/>
        <end position="302"/>
    </location>
</feature>
<organism evidence="5 6">
    <name type="scientific">Papilio machaon</name>
    <name type="common">Old World swallowtail butterfly</name>
    <dbReference type="NCBI Taxonomy" id="76193"/>
    <lineage>
        <taxon>Eukaryota</taxon>
        <taxon>Metazoa</taxon>
        <taxon>Ecdysozoa</taxon>
        <taxon>Arthropoda</taxon>
        <taxon>Hexapoda</taxon>
        <taxon>Insecta</taxon>
        <taxon>Pterygota</taxon>
        <taxon>Neoptera</taxon>
        <taxon>Endopterygota</taxon>
        <taxon>Lepidoptera</taxon>
        <taxon>Glossata</taxon>
        <taxon>Ditrysia</taxon>
        <taxon>Papilionoidea</taxon>
        <taxon>Papilionidae</taxon>
        <taxon>Papilioninae</taxon>
        <taxon>Papilio</taxon>
    </lineage>
</organism>
<dbReference type="AlphaFoldDB" id="A0A194RHW3"/>
<dbReference type="InParanoid" id="A0A194RHW3"/>
<evidence type="ECO:0000256" key="1">
    <source>
        <dbReference type="ARBA" id="ARBA00004613"/>
    </source>
</evidence>
<keyword evidence="4" id="KW-0732">Signal</keyword>
<evidence type="ECO:0000256" key="4">
    <source>
        <dbReference type="SAM" id="SignalP"/>
    </source>
</evidence>